<protein>
    <submittedName>
        <fullName evidence="2">Aryl-alcohol dehydrogenase-like predicted oxidoreductase</fullName>
    </submittedName>
</protein>
<dbReference type="InterPro" id="IPR050523">
    <property type="entry name" value="AKR_Detox_Biosynth"/>
</dbReference>
<dbReference type="OrthoDB" id="9768793at2"/>
<proteinExistence type="predicted"/>
<dbReference type="PANTHER" id="PTHR43364">
    <property type="entry name" value="NADH-SPECIFIC METHYLGLYOXAL REDUCTASE-RELATED"/>
    <property type="match status" value="1"/>
</dbReference>
<name>A0A2M8W6S3_9MICO</name>
<keyword evidence="3" id="KW-1185">Reference proteome</keyword>
<accession>A0A2M8W6S3</accession>
<comment type="caution">
    <text evidence="2">The sequence shown here is derived from an EMBL/GenBank/DDBJ whole genome shotgun (WGS) entry which is preliminary data.</text>
</comment>
<dbReference type="Gene3D" id="3.20.20.100">
    <property type="entry name" value="NADP-dependent oxidoreductase domain"/>
    <property type="match status" value="1"/>
</dbReference>
<dbReference type="PANTHER" id="PTHR43364:SF6">
    <property type="entry name" value="OXIDOREDUCTASE-RELATED"/>
    <property type="match status" value="1"/>
</dbReference>
<dbReference type="SUPFAM" id="SSF51430">
    <property type="entry name" value="NAD(P)-linked oxidoreductase"/>
    <property type="match status" value="1"/>
</dbReference>
<dbReference type="Proteomes" id="UP000231586">
    <property type="component" value="Unassembled WGS sequence"/>
</dbReference>
<dbReference type="EMBL" id="PGTZ01000010">
    <property type="protein sequence ID" value="PJI86626.1"/>
    <property type="molecule type" value="Genomic_DNA"/>
</dbReference>
<gene>
    <name evidence="2" type="ORF">CLV34_2546</name>
</gene>
<dbReference type="GO" id="GO:0005829">
    <property type="term" value="C:cytosol"/>
    <property type="evidence" value="ECO:0007669"/>
    <property type="project" value="TreeGrafter"/>
</dbReference>
<evidence type="ECO:0000313" key="3">
    <source>
        <dbReference type="Proteomes" id="UP000231586"/>
    </source>
</evidence>
<sequence length="328" mass="35047">MRYRTLSDGTTSFDVSVLCLGTMHYGNRTDEATARAILDRYVDAGGTFLDTANNYGEWTPDGRAHGSEGVLARWLRDRGARDRVRVATKVGAAKKDPALPLSSTPPTNFEGLSASTVDRAARASLTALGLDHVDVLYGHVDDLDTPLSETVGAFGKLQAEGLVGITGISNVALHRVVEARAEAVRQGVTPYGLVQQQHSYLYPVPQPGRTNVASDELLHYARAATAEGTHPLTVVAYSPLMQGALTRDDKPLWDGFDHPGTHERRARLRDVAQELGATPNQVALAWMTGGPAPVVPVIGPGSVEQLDELLGAADLELDADVRARLDAA</sequence>
<evidence type="ECO:0000313" key="2">
    <source>
        <dbReference type="EMBL" id="PJI86626.1"/>
    </source>
</evidence>
<reference evidence="2 3" key="1">
    <citation type="submission" date="2017-11" db="EMBL/GenBank/DDBJ databases">
        <title>Genomic Encyclopedia of Archaeal and Bacterial Type Strains, Phase II (KMG-II): From Individual Species to Whole Genera.</title>
        <authorList>
            <person name="Goeker M."/>
        </authorList>
    </citation>
    <scope>NUCLEOTIDE SEQUENCE [LARGE SCALE GENOMIC DNA]</scope>
    <source>
        <strain evidence="2 3">DSM 22413</strain>
    </source>
</reference>
<feature type="domain" description="NADP-dependent oxidoreductase" evidence="1">
    <location>
        <begin position="18"/>
        <end position="327"/>
    </location>
</feature>
<dbReference type="RefSeq" id="WP_100350665.1">
    <property type="nucleotide sequence ID" value="NZ_PGTZ01000010.1"/>
</dbReference>
<dbReference type="Pfam" id="PF00248">
    <property type="entry name" value="Aldo_ket_red"/>
    <property type="match status" value="1"/>
</dbReference>
<dbReference type="InterPro" id="IPR036812">
    <property type="entry name" value="NAD(P)_OxRdtase_dom_sf"/>
</dbReference>
<dbReference type="InterPro" id="IPR023210">
    <property type="entry name" value="NADP_OxRdtase_dom"/>
</dbReference>
<evidence type="ECO:0000259" key="1">
    <source>
        <dbReference type="Pfam" id="PF00248"/>
    </source>
</evidence>
<dbReference type="AlphaFoldDB" id="A0A2M8W6S3"/>
<organism evidence="2 3">
    <name type="scientific">Luteimicrobium subarcticum</name>
    <dbReference type="NCBI Taxonomy" id="620910"/>
    <lineage>
        <taxon>Bacteria</taxon>
        <taxon>Bacillati</taxon>
        <taxon>Actinomycetota</taxon>
        <taxon>Actinomycetes</taxon>
        <taxon>Micrococcales</taxon>
        <taxon>Luteimicrobium</taxon>
    </lineage>
</organism>